<dbReference type="AlphaFoldDB" id="A0A540VHN6"/>
<reference evidence="1 2" key="1">
    <citation type="submission" date="2019-06" db="EMBL/GenBank/DDBJ databases">
        <title>Genome sequence of Litorilinea aerophila BAA-2444.</title>
        <authorList>
            <person name="Maclea K.S."/>
            <person name="Maurais E.G."/>
            <person name="Iannazzi L.C."/>
        </authorList>
    </citation>
    <scope>NUCLEOTIDE SEQUENCE [LARGE SCALE GENOMIC DNA]</scope>
    <source>
        <strain evidence="1 2">ATCC BAA-2444</strain>
    </source>
</reference>
<dbReference type="EMBL" id="VIGC01000009">
    <property type="protein sequence ID" value="TQE96202.1"/>
    <property type="molecule type" value="Genomic_DNA"/>
</dbReference>
<accession>A0A540VHN6</accession>
<keyword evidence="1" id="KW-0808">Transferase</keyword>
<proteinExistence type="predicted"/>
<dbReference type="InterPro" id="IPR039498">
    <property type="entry name" value="NTP_transf_5"/>
</dbReference>
<comment type="caution">
    <text evidence="1">The sequence shown here is derived from an EMBL/GenBank/DDBJ whole genome shotgun (WGS) entry which is preliminary data.</text>
</comment>
<organism evidence="1 2">
    <name type="scientific">Litorilinea aerophila</name>
    <dbReference type="NCBI Taxonomy" id="1204385"/>
    <lineage>
        <taxon>Bacteria</taxon>
        <taxon>Bacillati</taxon>
        <taxon>Chloroflexota</taxon>
        <taxon>Caldilineae</taxon>
        <taxon>Caldilineales</taxon>
        <taxon>Caldilineaceae</taxon>
        <taxon>Litorilinea</taxon>
    </lineage>
</organism>
<evidence type="ECO:0000313" key="1">
    <source>
        <dbReference type="EMBL" id="TQE96202.1"/>
    </source>
</evidence>
<dbReference type="Proteomes" id="UP000317371">
    <property type="component" value="Unassembled WGS sequence"/>
</dbReference>
<gene>
    <name evidence="1" type="ORF">FKZ61_08980</name>
</gene>
<keyword evidence="2" id="KW-1185">Reference proteome</keyword>
<evidence type="ECO:0000313" key="2">
    <source>
        <dbReference type="Proteomes" id="UP000317371"/>
    </source>
</evidence>
<dbReference type="Pfam" id="PF14907">
    <property type="entry name" value="NTP_transf_5"/>
    <property type="match status" value="1"/>
</dbReference>
<protein>
    <submittedName>
        <fullName evidence="1">Nucleotidyltransferase family protein</fullName>
    </submittedName>
</protein>
<dbReference type="InParanoid" id="A0A540VHN6"/>
<dbReference type="OrthoDB" id="5366220at2"/>
<dbReference type="GO" id="GO:0016740">
    <property type="term" value="F:transferase activity"/>
    <property type="evidence" value="ECO:0007669"/>
    <property type="project" value="UniProtKB-KW"/>
</dbReference>
<sequence length="406" mass="45429">MMVSPDQITATLSPEFRLLLACSRPHLDPAGQAKLRALVHRPLCPDTFVALAATHQVLSLAYRHLQRLHPDFLQHPAGHRLALAARRWAGRSLLLGRELGRLFQAGIPALAYKGPVLAQQYYGQCWLRPAQDLDLLAPASAWPAVRRTLLAHGYQPVCSWHPGQREALQRLGSHEAFWHPGRQLRLELHSRLLPIHHQVPLTAEQLWHARRPVSFQDTTIETLAPSHLLLALCIHGAKHRWERLKWVVDVAVVAEAHPDLDWPSLLEEVTRLGLRRLLLLGLALAHGLLAAPVPAEIRQAIHGDPAIHSLVRGTLALWQEPGSGSPPVPFSAYAYYLRARERPGDRLRFVAALLGQANPLDMKARQLPSSLMPAYRLLRPVRLVRTHGCRLLLRTLGQLIRTFGAP</sequence>
<name>A0A540VHN6_9CHLR</name>